<evidence type="ECO:0000313" key="2">
    <source>
        <dbReference type="Proteomes" id="UP001652641"/>
    </source>
</evidence>
<feature type="region of interest" description="Disordered" evidence="1">
    <location>
        <begin position="116"/>
        <end position="244"/>
    </location>
</feature>
<dbReference type="GeneID" id="112922996"/>
<dbReference type="RefSeq" id="XP_072587863.1">
    <property type="nucleotide sequence ID" value="XM_072731762.1"/>
</dbReference>
<name>A0ABM4YC42_VULVU</name>
<evidence type="ECO:0000313" key="3">
    <source>
        <dbReference type="RefSeq" id="XP_072587863.1"/>
    </source>
</evidence>
<keyword evidence="2" id="KW-1185">Reference proteome</keyword>
<feature type="region of interest" description="Disordered" evidence="1">
    <location>
        <begin position="71"/>
        <end position="92"/>
    </location>
</feature>
<feature type="compositionally biased region" description="Polar residues" evidence="1">
    <location>
        <begin position="78"/>
        <end position="92"/>
    </location>
</feature>
<reference evidence="3" key="1">
    <citation type="submission" date="2025-08" db="UniProtKB">
        <authorList>
            <consortium name="RefSeq"/>
        </authorList>
    </citation>
    <scope>IDENTIFICATION</scope>
    <source>
        <tissue evidence="3">Cell line</tissue>
    </source>
</reference>
<gene>
    <name evidence="3" type="primary">TEX48</name>
</gene>
<feature type="compositionally biased region" description="Basic and acidic residues" evidence="1">
    <location>
        <begin position="197"/>
        <end position="223"/>
    </location>
</feature>
<organism evidence="2 3">
    <name type="scientific">Vulpes vulpes</name>
    <name type="common">Red fox</name>
    <dbReference type="NCBI Taxonomy" id="9627"/>
    <lineage>
        <taxon>Eukaryota</taxon>
        <taxon>Metazoa</taxon>
        <taxon>Chordata</taxon>
        <taxon>Craniata</taxon>
        <taxon>Vertebrata</taxon>
        <taxon>Euteleostomi</taxon>
        <taxon>Mammalia</taxon>
        <taxon>Eutheria</taxon>
        <taxon>Laurasiatheria</taxon>
        <taxon>Carnivora</taxon>
        <taxon>Caniformia</taxon>
        <taxon>Canidae</taxon>
        <taxon>Vulpes</taxon>
    </lineage>
</organism>
<protein>
    <submittedName>
        <fullName evidence="3">Testis-expressed protein 48</fullName>
    </submittedName>
</protein>
<evidence type="ECO:0000256" key="1">
    <source>
        <dbReference type="SAM" id="MobiDB-lite"/>
    </source>
</evidence>
<accession>A0ABM4YC42</accession>
<sequence length="244" mass="27053">MGSYARFGNREVYYPLGKVDPVQPIMENFQWASRGQVPETMAPIPLPLTAAHQNLASKIFSLCCRDCEEPHSMDDSKVPSQTQEPQPLTCSRYQTRTPRLASLDLMVMCLGGRAFRGLEEGDPRGPYPVITTSGPRAPRQGGRHPFTPATSPEPPPHTPDGVELSPPGLQKEELASKNPKCANEASRLPLGQPLMGPEKRASSTSNNKHEEGNTHVSPRDFYKRNPTRYSQDLWPFQPCHTGRP</sequence>
<proteinExistence type="predicted"/>
<dbReference type="Proteomes" id="UP001652641">
    <property type="component" value="Chromosome 12"/>
</dbReference>